<evidence type="ECO:0000313" key="3">
    <source>
        <dbReference type="EMBL" id="CFE37702.1"/>
    </source>
</evidence>
<evidence type="ECO:0000313" key="4">
    <source>
        <dbReference type="EMBL" id="CFE47161.1"/>
    </source>
</evidence>
<dbReference type="Proteomes" id="UP000050164">
    <property type="component" value="Unassembled WGS sequence"/>
</dbReference>
<evidence type="ECO:0000313" key="9">
    <source>
        <dbReference type="EMBL" id="COV80246.1"/>
    </source>
</evidence>
<dbReference type="STRING" id="115862.BBG46_15675"/>
<evidence type="ECO:0000313" key="23">
    <source>
        <dbReference type="Proteomes" id="UP000050164"/>
    </source>
</evidence>
<evidence type="ECO:0000313" key="13">
    <source>
        <dbReference type="EMBL" id="MBP0682896.1"/>
    </source>
</evidence>
<dbReference type="RefSeq" id="WP_003900612.1">
    <property type="nucleotide sequence ID" value="NZ_AP017901.1"/>
</dbReference>
<feature type="transmembrane region" description="Helical" evidence="1">
    <location>
        <begin position="33"/>
        <end position="51"/>
    </location>
</feature>
<evidence type="ECO:0000313" key="20">
    <source>
        <dbReference type="Proteomes" id="UP000048600"/>
    </source>
</evidence>
<dbReference type="Proteomes" id="UP000049023">
    <property type="component" value="Unassembled WGS sequence"/>
</dbReference>
<sequence>MATTSPVVIKVSPMAHFAVGFLTLGLLVPVLTWPVSAPLLVIPVALSASIIRLRTLADERGVTVRTLVGSRAVRWDDIDGLRFHRGSWARATLKDGTELRLPAVTFATLPHLTEASSGRVPNPYR</sequence>
<evidence type="ECO:0000313" key="14">
    <source>
        <dbReference type="Proteomes" id="UP000038802"/>
    </source>
</evidence>
<evidence type="ECO:0000313" key="6">
    <source>
        <dbReference type="EMBL" id="CKR58131.1"/>
    </source>
</evidence>
<feature type="transmembrane region" description="Helical" evidence="1">
    <location>
        <begin position="7"/>
        <end position="27"/>
    </location>
</feature>
<evidence type="ECO:0000313" key="24">
    <source>
        <dbReference type="Proteomes" id="UP000671119"/>
    </source>
</evidence>
<evidence type="ECO:0000313" key="16">
    <source>
        <dbReference type="Proteomes" id="UP000044938"/>
    </source>
</evidence>
<evidence type="ECO:0000313" key="5">
    <source>
        <dbReference type="EMBL" id="CKR48746.1"/>
    </source>
</evidence>
<gene>
    <name evidence="8" type="primary">cfp6</name>
    <name evidence="11" type="ORF">ERS007679_03335</name>
    <name evidence="3" type="ORF">ERS007681_00805</name>
    <name evidence="4" type="ORF">ERS007688_00656</name>
    <name evidence="8" type="ORF">ERS007703_01066</name>
    <name evidence="9" type="ORF">ERS007720_00952</name>
    <name evidence="12" type="ORF">ERS007739_01504</name>
    <name evidence="10" type="ORF">ERS007741_01532</name>
    <name evidence="7" type="ORF">ERS027646_03874</name>
    <name evidence="5" type="ORF">ERS027659_01534</name>
    <name evidence="6" type="ORF">ERS027661_01678</name>
    <name evidence="13" type="ORF">J8J21_07115</name>
</gene>
<dbReference type="Pfam" id="PF10756">
    <property type="entry name" value="bPH_6"/>
    <property type="match status" value="1"/>
</dbReference>
<dbReference type="PATRIC" id="fig|1773.206.peg.1404"/>
<evidence type="ECO:0000313" key="7">
    <source>
        <dbReference type="EMBL" id="CKT60638.1"/>
    </source>
</evidence>
<dbReference type="Proteomes" id="UP000045842">
    <property type="component" value="Unassembled WGS sequence"/>
</dbReference>
<dbReference type="EMBL" id="CNGE01001008">
    <property type="protein sequence ID" value="CKT60638.1"/>
    <property type="molecule type" value="Genomic_DNA"/>
</dbReference>
<dbReference type="EMBL" id="CSAE01000081">
    <property type="protein sequence ID" value="COV29750.1"/>
    <property type="molecule type" value="Genomic_DNA"/>
</dbReference>
<keyword evidence="1" id="KW-0812">Transmembrane</keyword>
<dbReference type="EMBL" id="CFOE01000065">
    <property type="protein sequence ID" value="CFE37702.1"/>
    <property type="molecule type" value="Genomic_DNA"/>
</dbReference>
<evidence type="ECO:0000313" key="21">
    <source>
        <dbReference type="Proteomes" id="UP000048948"/>
    </source>
</evidence>
<evidence type="ECO:0000313" key="22">
    <source>
        <dbReference type="Proteomes" id="UP000049023"/>
    </source>
</evidence>
<feature type="domain" description="Low molecular weight protein antigen 6 PH" evidence="2">
    <location>
        <begin position="52"/>
        <end position="122"/>
    </location>
</feature>
<dbReference type="AlphaFoldDB" id="A0A0E8NJ55"/>
<dbReference type="Proteomes" id="UP000048948">
    <property type="component" value="Unassembled WGS sequence"/>
</dbReference>
<evidence type="ECO:0000256" key="1">
    <source>
        <dbReference type="SAM" id="Phobius"/>
    </source>
</evidence>
<dbReference type="EMBL" id="CSAD01000592">
    <property type="protein sequence ID" value="COW19170.1"/>
    <property type="molecule type" value="Genomic_DNA"/>
</dbReference>
<dbReference type="Proteomes" id="UP000671119">
    <property type="component" value="Unassembled WGS sequence"/>
</dbReference>
<reference evidence="12" key="2">
    <citation type="submission" date="2015-03" db="EMBL/GenBank/DDBJ databases">
        <authorList>
            <consortium name="Pathogen Informatics"/>
            <person name="Murphy D."/>
        </authorList>
    </citation>
    <scope>NUCLEOTIDE SEQUENCE</scope>
    <source>
        <strain evidence="12">N09902308</strain>
    </source>
</reference>
<dbReference type="EMBL" id="CFOH01000063">
    <property type="protein sequence ID" value="CFE47161.1"/>
    <property type="molecule type" value="Genomic_DNA"/>
</dbReference>
<reference evidence="14 15" key="3">
    <citation type="submission" date="2015-03" db="EMBL/GenBank/DDBJ databases">
        <authorList>
            <consortium name="Pathogen Informatics"/>
        </authorList>
    </citation>
    <scope>NUCLEOTIDE SEQUENCE [LARGE SCALE GENOMIC DNA]</scope>
    <source>
        <strain evidence="7 21">Bir 172</strain>
        <strain evidence="5 23">Bir 185</strain>
        <strain evidence="6 22">Bir 187</strain>
        <strain evidence="11 17">G09801536</strain>
        <strain evidence="3 19">G09901357</strain>
        <strain evidence="4 18">H09601792</strain>
        <strain evidence="14">K00500041</strain>
        <strain evidence="9 16">M09401471</strain>
        <strain evidence="15">N09902308</strain>
        <strain evidence="10 20">P00601463</strain>
    </source>
</reference>
<evidence type="ECO:0000313" key="10">
    <source>
        <dbReference type="EMBL" id="COW11660.1"/>
    </source>
</evidence>
<reference evidence="13 24" key="4">
    <citation type="submission" date="2021-03" db="EMBL/GenBank/DDBJ databases">
        <title>Whole Genome Sequencing of Mycobacterium tuberculosis clinical isolates from Arunachal Pradesh, India.</title>
        <authorList>
            <person name="Singh S."/>
            <person name="Mudliar S.R."/>
            <person name="Kulsum U."/>
            <person name="Rufai S.B."/>
            <person name="Singh P.K."/>
            <person name="Umpo M."/>
            <person name="Nyori M."/>
        </authorList>
    </citation>
    <scope>NUCLEOTIDE SEQUENCE [LARGE SCALE GENOMIC DNA]</scope>
    <source>
        <strain evidence="13 24">OMICS/BPL/0142/20/SP</strain>
    </source>
</reference>
<evidence type="ECO:0000313" key="18">
    <source>
        <dbReference type="Proteomes" id="UP000046947"/>
    </source>
</evidence>
<dbReference type="EMBL" id="CHKL01000136">
    <property type="protein sequence ID" value="COW11660.1"/>
    <property type="molecule type" value="Genomic_DNA"/>
</dbReference>
<evidence type="ECO:0000313" key="19">
    <source>
        <dbReference type="Proteomes" id="UP000048289"/>
    </source>
</evidence>
<dbReference type="Proteomes" id="UP000048289">
    <property type="component" value="Unassembled WGS sequence"/>
</dbReference>
<accession>A0A0E8NJ55</accession>
<keyword evidence="1" id="KW-1133">Transmembrane helix</keyword>
<dbReference type="Proteomes" id="UP000046947">
    <property type="component" value="Unassembled WGS sequence"/>
</dbReference>
<dbReference type="EMBL" id="CSAJ01000082">
    <property type="protein sequence ID" value="COV80246.1"/>
    <property type="molecule type" value="Genomic_DNA"/>
</dbReference>
<dbReference type="Proteomes" id="UP000048600">
    <property type="component" value="Unassembled WGS sequence"/>
</dbReference>
<organism evidence="8 14">
    <name type="scientific">Mycobacterium tuberculosis</name>
    <dbReference type="NCBI Taxonomy" id="1773"/>
    <lineage>
        <taxon>Bacteria</taxon>
        <taxon>Bacillati</taxon>
        <taxon>Actinomycetota</taxon>
        <taxon>Actinomycetes</taxon>
        <taxon>Mycobacteriales</taxon>
        <taxon>Mycobacteriaceae</taxon>
        <taxon>Mycobacterium</taxon>
        <taxon>Mycobacterium tuberculosis complex</taxon>
    </lineage>
</organism>
<dbReference type="EMBL" id="CNFU01000301">
    <property type="protein sequence ID" value="CKR58131.1"/>
    <property type="molecule type" value="Genomic_DNA"/>
</dbReference>
<dbReference type="Proteomes" id="UP000044938">
    <property type="component" value="Unassembled WGS sequence"/>
</dbReference>
<evidence type="ECO:0000313" key="8">
    <source>
        <dbReference type="EMBL" id="COV29750.1"/>
    </source>
</evidence>
<reference evidence="8" key="1">
    <citation type="submission" date="2015-03" db="EMBL/GenBank/DDBJ databases">
        <authorList>
            <person name="Murphy D."/>
        </authorList>
    </citation>
    <scope>NUCLEOTIDE SEQUENCE [LARGE SCALE GENOMIC DNA]</scope>
    <source>
        <strain evidence="8">K00500041</strain>
    </source>
</reference>
<dbReference type="EMBL" id="JAGIZI010000008">
    <property type="protein sequence ID" value="MBP0682896.1"/>
    <property type="molecule type" value="Genomic_DNA"/>
</dbReference>
<dbReference type="OMA" id="RISPMAH"/>
<evidence type="ECO:0000313" key="11">
    <source>
        <dbReference type="EMBL" id="COW19170.1"/>
    </source>
</evidence>
<dbReference type="EMBL" id="CSBK01000587">
    <property type="protein sequence ID" value="COX60340.1"/>
    <property type="molecule type" value="Genomic_DNA"/>
</dbReference>
<name>A0A0E8NJ55_MYCTX</name>
<evidence type="ECO:0000313" key="17">
    <source>
        <dbReference type="Proteomes" id="UP000045842"/>
    </source>
</evidence>
<dbReference type="EMBL" id="CNFT01000288">
    <property type="protein sequence ID" value="CKR48746.1"/>
    <property type="molecule type" value="Genomic_DNA"/>
</dbReference>
<dbReference type="Proteomes" id="UP000039021">
    <property type="component" value="Unassembled WGS sequence"/>
</dbReference>
<dbReference type="Proteomes" id="UP000038802">
    <property type="component" value="Unassembled WGS sequence"/>
</dbReference>
<proteinExistence type="predicted"/>
<evidence type="ECO:0000313" key="15">
    <source>
        <dbReference type="Proteomes" id="UP000039021"/>
    </source>
</evidence>
<keyword evidence="1" id="KW-0472">Membrane</keyword>
<evidence type="ECO:0000259" key="2">
    <source>
        <dbReference type="Pfam" id="PF10756"/>
    </source>
</evidence>
<dbReference type="InterPro" id="IPR019692">
    <property type="entry name" value="CFP-6_PH"/>
</dbReference>
<protein>
    <submittedName>
        <fullName evidence="8">Low molecular weight protein antigen 6 cfp6</fullName>
    </submittedName>
    <submittedName>
        <fullName evidence="13">PH domain-containing protein</fullName>
    </submittedName>
</protein>
<evidence type="ECO:0000313" key="12">
    <source>
        <dbReference type="EMBL" id="COX60340.1"/>
    </source>
</evidence>